<feature type="region of interest" description="Disordered" evidence="2">
    <location>
        <begin position="177"/>
        <end position="209"/>
    </location>
</feature>
<feature type="domain" description="Cds6 C-terminal" evidence="4">
    <location>
        <begin position="215"/>
        <end position="318"/>
    </location>
</feature>
<dbReference type="Pfam" id="PF13414">
    <property type="entry name" value="TPR_11"/>
    <property type="match status" value="1"/>
</dbReference>
<evidence type="ECO:0000256" key="3">
    <source>
        <dbReference type="SAM" id="SignalP"/>
    </source>
</evidence>
<dbReference type="Pfam" id="PF13174">
    <property type="entry name" value="TPR_6"/>
    <property type="match status" value="1"/>
</dbReference>
<dbReference type="SUPFAM" id="SSF48452">
    <property type="entry name" value="TPR-like"/>
    <property type="match status" value="1"/>
</dbReference>
<sequence length="322" mass="34812">MLPLRHPLARLLQTAAALLLCTAAVHASDYADITALLRDGKASQALVQVEQRLAATPKDPQLRFLHGVAQSESRQTRAAIETFTELTRDYPELPEPYNNLAVLYAQENQLDKARAALEMAIRTNPSYATAHENLGDIYAKLAGQAYNKALQLDGSSSESLKPKLALIRDLVPARPVNTAEATPAAQASPAPAAAPAAATSPDASAADAQAAEQAVAHAVQAWARAWSDKDMQAYLGAYADDFSPAGQQSRTAWEKDRHARIVGKSQISVKLHDLKIKVQGEQASASFRQEYQGDALRVNSSKTLTLIRQDGNWKITRESVGR</sequence>
<dbReference type="AlphaFoldDB" id="A0A5B8RWS7"/>
<evidence type="ECO:0000256" key="2">
    <source>
        <dbReference type="SAM" id="MobiDB-lite"/>
    </source>
</evidence>
<protein>
    <submittedName>
        <fullName evidence="5">Tetratricopeptide repeat protein</fullName>
    </submittedName>
</protein>
<keyword evidence="6" id="KW-1185">Reference proteome</keyword>
<feature type="chain" id="PRO_5022738258" evidence="3">
    <location>
        <begin position="28"/>
        <end position="322"/>
    </location>
</feature>
<dbReference type="SUPFAM" id="SSF54427">
    <property type="entry name" value="NTF2-like"/>
    <property type="match status" value="1"/>
</dbReference>
<dbReference type="InterPro" id="IPR011990">
    <property type="entry name" value="TPR-like_helical_dom_sf"/>
</dbReference>
<feature type="signal peptide" evidence="3">
    <location>
        <begin position="1"/>
        <end position="27"/>
    </location>
</feature>
<organism evidence="5 6">
    <name type="scientific">Comamonas flocculans</name>
    <dbReference type="NCBI Taxonomy" id="2597701"/>
    <lineage>
        <taxon>Bacteria</taxon>
        <taxon>Pseudomonadati</taxon>
        <taxon>Pseudomonadota</taxon>
        <taxon>Betaproteobacteria</taxon>
        <taxon>Burkholderiales</taxon>
        <taxon>Comamonadaceae</taxon>
        <taxon>Comamonas</taxon>
    </lineage>
</organism>
<dbReference type="RefSeq" id="WP_146913125.1">
    <property type="nucleotide sequence ID" value="NZ_CP042344.1"/>
</dbReference>
<dbReference type="Gene3D" id="3.10.450.50">
    <property type="match status" value="1"/>
</dbReference>
<dbReference type="InterPro" id="IPR019734">
    <property type="entry name" value="TPR_rpt"/>
</dbReference>
<evidence type="ECO:0000313" key="5">
    <source>
        <dbReference type="EMBL" id="QEA13533.1"/>
    </source>
</evidence>
<feature type="repeat" description="TPR" evidence="1">
    <location>
        <begin position="94"/>
        <end position="127"/>
    </location>
</feature>
<dbReference type="SMART" id="SM00028">
    <property type="entry name" value="TPR"/>
    <property type="match status" value="2"/>
</dbReference>
<evidence type="ECO:0000256" key="1">
    <source>
        <dbReference type="PROSITE-ProRule" id="PRU00339"/>
    </source>
</evidence>
<dbReference type="Pfam" id="PF24125">
    <property type="entry name" value="Cds6_C"/>
    <property type="match status" value="1"/>
</dbReference>
<proteinExistence type="predicted"/>
<evidence type="ECO:0000259" key="4">
    <source>
        <dbReference type="Pfam" id="PF24125"/>
    </source>
</evidence>
<reference evidence="5 6" key="1">
    <citation type="submission" date="2019-07" db="EMBL/GenBank/DDBJ databases">
        <title>Complete genome sequence of Comamonas sp. NLF 7-7 isolated from livestock.</title>
        <authorList>
            <person name="Kim D.H."/>
            <person name="Kim J.G."/>
        </authorList>
    </citation>
    <scope>NUCLEOTIDE SEQUENCE [LARGE SCALE GENOMIC DNA]</scope>
    <source>
        <strain evidence="5 6">NLF 7-7</strain>
    </source>
</reference>
<feature type="compositionally biased region" description="Low complexity" evidence="2">
    <location>
        <begin position="179"/>
        <end position="209"/>
    </location>
</feature>
<dbReference type="PROSITE" id="PS50005">
    <property type="entry name" value="TPR"/>
    <property type="match status" value="1"/>
</dbReference>
<dbReference type="KEGG" id="cof:FOZ74_11065"/>
<dbReference type="EMBL" id="CP042344">
    <property type="protein sequence ID" value="QEA13533.1"/>
    <property type="molecule type" value="Genomic_DNA"/>
</dbReference>
<keyword evidence="1" id="KW-0802">TPR repeat</keyword>
<evidence type="ECO:0000313" key="6">
    <source>
        <dbReference type="Proteomes" id="UP000321199"/>
    </source>
</evidence>
<name>A0A5B8RWS7_9BURK</name>
<dbReference type="InterPro" id="IPR056203">
    <property type="entry name" value="Cds6_C"/>
</dbReference>
<dbReference type="Proteomes" id="UP000321199">
    <property type="component" value="Chromosome"/>
</dbReference>
<accession>A0A5B8RWS7</accession>
<dbReference type="OrthoDB" id="5294075at2"/>
<gene>
    <name evidence="5" type="ORF">FOZ74_11065</name>
</gene>
<dbReference type="Gene3D" id="1.25.40.10">
    <property type="entry name" value="Tetratricopeptide repeat domain"/>
    <property type="match status" value="1"/>
</dbReference>
<dbReference type="InterPro" id="IPR032710">
    <property type="entry name" value="NTF2-like_dom_sf"/>
</dbReference>
<keyword evidence="3" id="KW-0732">Signal</keyword>